<comment type="caution">
    <text evidence="2">The sequence shown here is derived from an EMBL/GenBank/DDBJ whole genome shotgun (WGS) entry which is preliminary data.</text>
</comment>
<evidence type="ECO:0000256" key="1">
    <source>
        <dbReference type="SAM" id="Phobius"/>
    </source>
</evidence>
<dbReference type="Proteomes" id="UP000886653">
    <property type="component" value="Unassembled WGS sequence"/>
</dbReference>
<protein>
    <submittedName>
        <fullName evidence="2">Uncharacterized protein</fullName>
    </submittedName>
</protein>
<feature type="transmembrane region" description="Helical" evidence="1">
    <location>
        <begin position="29"/>
        <end position="51"/>
    </location>
</feature>
<name>A0A9P6NJN9_9BASI</name>
<evidence type="ECO:0000313" key="3">
    <source>
        <dbReference type="Proteomes" id="UP000886653"/>
    </source>
</evidence>
<reference evidence="2" key="1">
    <citation type="submission" date="2013-11" db="EMBL/GenBank/DDBJ databases">
        <title>Genome sequence of the fusiform rust pathogen reveals effectors for host alternation and coevolution with pine.</title>
        <authorList>
            <consortium name="DOE Joint Genome Institute"/>
            <person name="Smith K."/>
            <person name="Pendleton A."/>
            <person name="Kubisiak T."/>
            <person name="Anderson C."/>
            <person name="Salamov A."/>
            <person name="Aerts A."/>
            <person name="Riley R."/>
            <person name="Clum A."/>
            <person name="Lindquist E."/>
            <person name="Ence D."/>
            <person name="Campbell M."/>
            <person name="Kronenberg Z."/>
            <person name="Feau N."/>
            <person name="Dhillon B."/>
            <person name="Hamelin R."/>
            <person name="Burleigh J."/>
            <person name="Smith J."/>
            <person name="Yandell M."/>
            <person name="Nelson C."/>
            <person name="Grigoriev I."/>
            <person name="Davis J."/>
        </authorList>
    </citation>
    <scope>NUCLEOTIDE SEQUENCE</scope>
    <source>
        <strain evidence="2">G11</strain>
    </source>
</reference>
<feature type="transmembrane region" description="Helical" evidence="1">
    <location>
        <begin position="166"/>
        <end position="185"/>
    </location>
</feature>
<proteinExistence type="predicted"/>
<evidence type="ECO:0000313" key="2">
    <source>
        <dbReference type="EMBL" id="KAG0148256.1"/>
    </source>
</evidence>
<organism evidence="2 3">
    <name type="scientific">Cronartium quercuum f. sp. fusiforme G11</name>
    <dbReference type="NCBI Taxonomy" id="708437"/>
    <lineage>
        <taxon>Eukaryota</taxon>
        <taxon>Fungi</taxon>
        <taxon>Dikarya</taxon>
        <taxon>Basidiomycota</taxon>
        <taxon>Pucciniomycotina</taxon>
        <taxon>Pucciniomycetes</taxon>
        <taxon>Pucciniales</taxon>
        <taxon>Coleosporiaceae</taxon>
        <taxon>Cronartium</taxon>
    </lineage>
</organism>
<gene>
    <name evidence="2" type="ORF">CROQUDRAFT_90589</name>
</gene>
<keyword evidence="1" id="KW-0472">Membrane</keyword>
<dbReference type="AlphaFoldDB" id="A0A9P6NJN9"/>
<accession>A0A9P6NJN9</accession>
<keyword evidence="1" id="KW-0812">Transmembrane</keyword>
<dbReference type="EMBL" id="MU167239">
    <property type="protein sequence ID" value="KAG0148256.1"/>
    <property type="molecule type" value="Genomic_DNA"/>
</dbReference>
<keyword evidence="1" id="KW-1133">Transmembrane helix</keyword>
<sequence>MVLEFRSWLDWMDEGMADVNQLADFKGPMAYIMPGFEIWSTNLGICMLLLLTDRCLIAPLWDAPNPQAKSLMKNHEPNKPLISRARLTRAMLNCNNAGMTEPYWGNIDRFAGYVTLIFDLFTHFEQDTTAGKAFGANLWTVPWFFQAGYAVYVTHFMLGNLSSNRYWVCGLLMVFSWMSFNYFALPITGLLIADMAPHGHTARLRKLPLVFFDPKHLN</sequence>
<keyword evidence="3" id="KW-1185">Reference proteome</keyword>